<dbReference type="STRING" id="187979.ERS852385_00722"/>
<organism evidence="5 6">
    <name type="scientific">Mitsuokella jalaludinii</name>
    <dbReference type="NCBI Taxonomy" id="187979"/>
    <lineage>
        <taxon>Bacteria</taxon>
        <taxon>Bacillati</taxon>
        <taxon>Bacillota</taxon>
        <taxon>Negativicutes</taxon>
        <taxon>Selenomonadales</taxon>
        <taxon>Selenomonadaceae</taxon>
        <taxon>Mitsuokella</taxon>
    </lineage>
</organism>
<proteinExistence type="predicted"/>
<dbReference type="PRINTS" id="PR00038">
    <property type="entry name" value="HTHLUXR"/>
</dbReference>
<dbReference type="Proteomes" id="UP000095546">
    <property type="component" value="Unassembled WGS sequence"/>
</dbReference>
<evidence type="ECO:0000313" key="6">
    <source>
        <dbReference type="Proteomes" id="UP000095546"/>
    </source>
</evidence>
<feature type="domain" description="HTH luxR-type" evidence="4">
    <location>
        <begin position="169"/>
        <end position="234"/>
    </location>
</feature>
<keyword evidence="3" id="KW-0804">Transcription</keyword>
<sequence length="279" mass="32701">MTLVEQNAFLDKAKEIARDLVWDFYQKRKSIWKIMEQMDEKNFSWIGAGPEEYLRSYDEALHYFAEQRQSGAVPLIAISEERYDAQPIGSRACVVLCEYLLTVQLEEKKNVMQERQRSTVTIRWERGKFKICQVHTSNPWHAMKGDERWPEEFGRQTYTYFLNLLSELELKEIPHLSSQQRKVLVLMMHGKTYQEISAAIGITYRTVQYHVRMIFNKFNVDCREMLFAKLIRALCTTGPLLDSEGDASHDVLKVLDRVAKKCEAGQAERAPHDKEQKKK</sequence>
<dbReference type="InterPro" id="IPR000792">
    <property type="entry name" value="Tscrpt_reg_LuxR_C"/>
</dbReference>
<dbReference type="SUPFAM" id="SSF46894">
    <property type="entry name" value="C-terminal effector domain of the bipartite response regulators"/>
    <property type="match status" value="1"/>
</dbReference>
<dbReference type="Gene3D" id="1.10.10.10">
    <property type="entry name" value="Winged helix-like DNA-binding domain superfamily/Winged helix DNA-binding domain"/>
    <property type="match status" value="1"/>
</dbReference>
<dbReference type="eggNOG" id="COG2202">
    <property type="taxonomic scope" value="Bacteria"/>
</dbReference>
<dbReference type="RefSeq" id="WP_055160735.1">
    <property type="nucleotide sequence ID" value="NZ_CABIWZ010000002.1"/>
</dbReference>
<dbReference type="Pfam" id="PF13474">
    <property type="entry name" value="SnoaL_3"/>
    <property type="match status" value="1"/>
</dbReference>
<dbReference type="EMBL" id="CYYU01000002">
    <property type="protein sequence ID" value="CUN53925.1"/>
    <property type="molecule type" value="Genomic_DNA"/>
</dbReference>
<dbReference type="PROSITE" id="PS50043">
    <property type="entry name" value="HTH_LUXR_2"/>
    <property type="match status" value="1"/>
</dbReference>
<dbReference type="PANTHER" id="PTHR44688:SF16">
    <property type="entry name" value="DNA-BINDING TRANSCRIPTIONAL ACTIVATOR DEVR_DOSR"/>
    <property type="match status" value="1"/>
</dbReference>
<dbReference type="CDD" id="cd06170">
    <property type="entry name" value="LuxR_C_like"/>
    <property type="match status" value="1"/>
</dbReference>
<protein>
    <submittedName>
        <fullName evidence="5">RNA polymerase sigma-70 factor, Bacteroides expansion family 1</fullName>
    </submittedName>
</protein>
<dbReference type="Pfam" id="PF00196">
    <property type="entry name" value="GerE"/>
    <property type="match status" value="1"/>
</dbReference>
<dbReference type="InterPro" id="IPR037401">
    <property type="entry name" value="SnoaL-like"/>
</dbReference>
<dbReference type="AlphaFoldDB" id="A0A173XTP5"/>
<dbReference type="SMART" id="SM00421">
    <property type="entry name" value="HTH_LUXR"/>
    <property type="match status" value="1"/>
</dbReference>
<dbReference type="GO" id="GO:0003677">
    <property type="term" value="F:DNA binding"/>
    <property type="evidence" value="ECO:0007669"/>
    <property type="project" value="UniProtKB-KW"/>
</dbReference>
<accession>A0A173XTP5</accession>
<dbReference type="InterPro" id="IPR016032">
    <property type="entry name" value="Sig_transdc_resp-reg_C-effctor"/>
</dbReference>
<gene>
    <name evidence="5" type="ORF">ERS852385_00722</name>
</gene>
<evidence type="ECO:0000313" key="5">
    <source>
        <dbReference type="EMBL" id="CUN53925.1"/>
    </source>
</evidence>
<keyword evidence="2" id="KW-0238">DNA-binding</keyword>
<keyword evidence="1" id="KW-0805">Transcription regulation</keyword>
<dbReference type="InterPro" id="IPR036388">
    <property type="entry name" value="WH-like_DNA-bd_sf"/>
</dbReference>
<evidence type="ECO:0000256" key="2">
    <source>
        <dbReference type="ARBA" id="ARBA00023125"/>
    </source>
</evidence>
<name>A0A173XTP5_9FIRM</name>
<evidence type="ECO:0000256" key="1">
    <source>
        <dbReference type="ARBA" id="ARBA00023015"/>
    </source>
</evidence>
<dbReference type="GO" id="GO:0006355">
    <property type="term" value="P:regulation of DNA-templated transcription"/>
    <property type="evidence" value="ECO:0007669"/>
    <property type="project" value="InterPro"/>
</dbReference>
<reference evidence="5 6" key="1">
    <citation type="submission" date="2015-09" db="EMBL/GenBank/DDBJ databases">
        <authorList>
            <consortium name="Pathogen Informatics"/>
        </authorList>
    </citation>
    <scope>NUCLEOTIDE SEQUENCE [LARGE SCALE GENOMIC DNA]</scope>
    <source>
        <strain evidence="5 6">2789STDY5608828</strain>
    </source>
</reference>
<evidence type="ECO:0000259" key="4">
    <source>
        <dbReference type="PROSITE" id="PS50043"/>
    </source>
</evidence>
<evidence type="ECO:0000256" key="3">
    <source>
        <dbReference type="ARBA" id="ARBA00023163"/>
    </source>
</evidence>
<dbReference type="PANTHER" id="PTHR44688">
    <property type="entry name" value="DNA-BINDING TRANSCRIPTIONAL ACTIVATOR DEVR_DOSR"/>
    <property type="match status" value="1"/>
</dbReference>
<keyword evidence="6" id="KW-1185">Reference proteome</keyword>